<evidence type="ECO:0000313" key="2">
    <source>
        <dbReference type="EMBL" id="NVZ09170.1"/>
    </source>
</evidence>
<sequence>MLKTYLRFRGSWMIYRKRLHRRPDPLIVLMFFVIVGLCATISYQLIACAPVDRGEIAVQSPQASAIGG</sequence>
<gene>
    <name evidence="2" type="ORF">HW932_07830</name>
</gene>
<keyword evidence="1" id="KW-0812">Transmembrane</keyword>
<proteinExistence type="predicted"/>
<feature type="transmembrane region" description="Helical" evidence="1">
    <location>
        <begin position="26"/>
        <end position="46"/>
    </location>
</feature>
<evidence type="ECO:0000256" key="1">
    <source>
        <dbReference type="SAM" id="Phobius"/>
    </source>
</evidence>
<protein>
    <submittedName>
        <fullName evidence="2">Uncharacterized protein</fullName>
    </submittedName>
</protein>
<reference evidence="2 3" key="1">
    <citation type="submission" date="2020-06" db="EMBL/GenBank/DDBJ databases">
        <title>Whole-genome sequence of Allochromatium humboldtianum DSM 21881, type strain.</title>
        <authorList>
            <person name="Kyndt J.A."/>
            <person name="Meyer T.E."/>
        </authorList>
    </citation>
    <scope>NUCLEOTIDE SEQUENCE [LARGE SCALE GENOMIC DNA]</scope>
    <source>
        <strain evidence="2 3">DSM 21881</strain>
    </source>
</reference>
<dbReference type="EMBL" id="JABZEO010000004">
    <property type="protein sequence ID" value="NVZ09170.1"/>
    <property type="molecule type" value="Genomic_DNA"/>
</dbReference>
<keyword evidence="1" id="KW-1133">Transmembrane helix</keyword>
<comment type="caution">
    <text evidence="2">The sequence shown here is derived from an EMBL/GenBank/DDBJ whole genome shotgun (WGS) entry which is preliminary data.</text>
</comment>
<keyword evidence="1" id="KW-0472">Membrane</keyword>
<dbReference type="Proteomes" id="UP000592294">
    <property type="component" value="Unassembled WGS sequence"/>
</dbReference>
<accession>A0A850RDY5</accession>
<name>A0A850RDY5_9GAMM</name>
<dbReference type="AlphaFoldDB" id="A0A850RDY5"/>
<evidence type="ECO:0000313" key="3">
    <source>
        <dbReference type="Proteomes" id="UP000592294"/>
    </source>
</evidence>
<organism evidence="2 3">
    <name type="scientific">Allochromatium humboldtianum</name>
    <dbReference type="NCBI Taxonomy" id="504901"/>
    <lineage>
        <taxon>Bacteria</taxon>
        <taxon>Pseudomonadati</taxon>
        <taxon>Pseudomonadota</taxon>
        <taxon>Gammaproteobacteria</taxon>
        <taxon>Chromatiales</taxon>
        <taxon>Chromatiaceae</taxon>
        <taxon>Allochromatium</taxon>
    </lineage>
</organism>
<keyword evidence="3" id="KW-1185">Reference proteome</keyword>